<dbReference type="SMART" id="SM00054">
    <property type="entry name" value="EFh"/>
    <property type="match status" value="3"/>
</dbReference>
<organism evidence="4">
    <name type="scientific">Ditylum brightwellii</name>
    <dbReference type="NCBI Taxonomy" id="49249"/>
    <lineage>
        <taxon>Eukaryota</taxon>
        <taxon>Sar</taxon>
        <taxon>Stramenopiles</taxon>
        <taxon>Ochrophyta</taxon>
        <taxon>Bacillariophyta</taxon>
        <taxon>Mediophyceae</taxon>
        <taxon>Lithodesmiophycidae</taxon>
        <taxon>Lithodesmiales</taxon>
        <taxon>Lithodesmiaceae</taxon>
        <taxon>Ditylum</taxon>
    </lineage>
</organism>
<keyword evidence="1" id="KW-0677">Repeat</keyword>
<dbReference type="CDD" id="cd00051">
    <property type="entry name" value="EFh"/>
    <property type="match status" value="1"/>
</dbReference>
<dbReference type="SUPFAM" id="SSF47473">
    <property type="entry name" value="EF-hand"/>
    <property type="match status" value="1"/>
</dbReference>
<name>A0A6U3V7I8_9STRA</name>
<dbReference type="EMBL" id="HBGN01037175">
    <property type="protein sequence ID" value="CAD9355118.1"/>
    <property type="molecule type" value="Transcribed_RNA"/>
</dbReference>
<dbReference type="InterPro" id="IPR002048">
    <property type="entry name" value="EF_hand_dom"/>
</dbReference>
<dbReference type="Pfam" id="PF13499">
    <property type="entry name" value="EF-hand_7"/>
    <property type="match status" value="1"/>
</dbReference>
<protein>
    <recommendedName>
        <fullName evidence="3">EF-hand domain-containing protein</fullName>
    </recommendedName>
</protein>
<reference evidence="4" key="1">
    <citation type="submission" date="2021-01" db="EMBL/GenBank/DDBJ databases">
        <authorList>
            <person name="Corre E."/>
            <person name="Pelletier E."/>
            <person name="Niang G."/>
            <person name="Scheremetjew M."/>
            <person name="Finn R."/>
            <person name="Kale V."/>
            <person name="Holt S."/>
            <person name="Cochrane G."/>
            <person name="Meng A."/>
            <person name="Brown T."/>
            <person name="Cohen L."/>
        </authorList>
    </citation>
    <scope>NUCLEOTIDE SEQUENCE</scope>
    <source>
        <strain evidence="5">GSO104</strain>
        <strain evidence="4">Pop2</strain>
    </source>
</reference>
<evidence type="ECO:0000256" key="2">
    <source>
        <dbReference type="ARBA" id="ARBA00022837"/>
    </source>
</evidence>
<dbReference type="InterPro" id="IPR050230">
    <property type="entry name" value="CALM/Myosin/TropC-like"/>
</dbReference>
<dbReference type="PROSITE" id="PS50222">
    <property type="entry name" value="EF_HAND_2"/>
    <property type="match status" value="3"/>
</dbReference>
<evidence type="ECO:0000313" key="5">
    <source>
        <dbReference type="EMBL" id="CAE4662445.1"/>
    </source>
</evidence>
<evidence type="ECO:0000313" key="4">
    <source>
        <dbReference type="EMBL" id="CAD9355118.1"/>
    </source>
</evidence>
<accession>A0A6U3V7I8</accession>
<evidence type="ECO:0000259" key="3">
    <source>
        <dbReference type="PROSITE" id="PS50222"/>
    </source>
</evidence>
<dbReference type="InterPro" id="IPR018247">
    <property type="entry name" value="EF_Hand_1_Ca_BS"/>
</dbReference>
<feature type="domain" description="EF-hand" evidence="3">
    <location>
        <begin position="6"/>
        <end position="41"/>
    </location>
</feature>
<evidence type="ECO:0000256" key="1">
    <source>
        <dbReference type="ARBA" id="ARBA00022737"/>
    </source>
</evidence>
<dbReference type="AlphaFoldDB" id="A0A6U3V7I8"/>
<sequence length="149" mass="16875">MVLSQEEIDSCRGAFLAFDKDRSGTIDVWELRQVLEAMGQAPTEDELFQMISEVDDNMSGSIDFGEFLKVVESQKRRAENFDDENDMIDAFVACGGMPDRSGHVKRETLIKIIKHDFGLMIDIEELINKIDTDGSGEIEFEEFKILLSS</sequence>
<dbReference type="Gene3D" id="1.10.238.10">
    <property type="entry name" value="EF-hand"/>
    <property type="match status" value="2"/>
</dbReference>
<keyword evidence="2" id="KW-0106">Calcium</keyword>
<dbReference type="PROSITE" id="PS00018">
    <property type="entry name" value="EF_HAND_1"/>
    <property type="match status" value="3"/>
</dbReference>
<dbReference type="GO" id="GO:0016460">
    <property type="term" value="C:myosin II complex"/>
    <property type="evidence" value="ECO:0007669"/>
    <property type="project" value="TreeGrafter"/>
</dbReference>
<feature type="domain" description="EF-hand" evidence="3">
    <location>
        <begin position="42"/>
        <end position="77"/>
    </location>
</feature>
<dbReference type="InterPro" id="IPR011992">
    <property type="entry name" value="EF-hand-dom_pair"/>
</dbReference>
<dbReference type="Pfam" id="PF00036">
    <property type="entry name" value="EF-hand_1"/>
    <property type="match status" value="1"/>
</dbReference>
<feature type="domain" description="EF-hand" evidence="3">
    <location>
        <begin position="118"/>
        <end position="149"/>
    </location>
</feature>
<dbReference type="EMBL" id="HBNS01057810">
    <property type="protein sequence ID" value="CAE4662445.1"/>
    <property type="molecule type" value="Transcribed_RNA"/>
</dbReference>
<proteinExistence type="predicted"/>
<dbReference type="PANTHER" id="PTHR23048:SF45">
    <property type="entry name" value="CALMODULIN LIKE 4"/>
    <property type="match status" value="1"/>
</dbReference>
<dbReference type="GO" id="GO:0005509">
    <property type="term" value="F:calcium ion binding"/>
    <property type="evidence" value="ECO:0007669"/>
    <property type="project" value="InterPro"/>
</dbReference>
<gene>
    <name evidence="5" type="ORF">DBRI00130_LOCUS41593</name>
    <name evidence="4" type="ORF">DBRI1063_LOCUS23834</name>
</gene>
<dbReference type="PANTHER" id="PTHR23048">
    <property type="entry name" value="MYOSIN LIGHT CHAIN 1, 3"/>
    <property type="match status" value="1"/>
</dbReference>
<dbReference type="FunFam" id="1.10.238.10:FF:000003">
    <property type="entry name" value="Calmodulin A"/>
    <property type="match status" value="1"/>
</dbReference>